<feature type="region of interest" description="Disordered" evidence="1">
    <location>
        <begin position="593"/>
        <end position="652"/>
    </location>
</feature>
<comment type="caution">
    <text evidence="2">The sequence shown here is derived from an EMBL/GenBank/DDBJ whole genome shotgun (WGS) entry which is preliminary data.</text>
</comment>
<evidence type="ECO:0000256" key="1">
    <source>
        <dbReference type="SAM" id="MobiDB-lite"/>
    </source>
</evidence>
<keyword evidence="3" id="KW-1185">Reference proteome</keyword>
<dbReference type="AlphaFoldDB" id="A0AAD7XN58"/>
<sequence>MTGDDQPSWVPLPQQWDRADCVLEAMLRAIRRQGSRLKVTALTSTRRRTALTLHLVAEDGRREYVAASYCTVVVAGHALATSADSATRRNFRHLAKRLASGRLRQQSSPHLIVRHEAAAAVELVDADDASAVAMVVERSGRLRLWRAESTAWRYVGSVDLLRVKEAVAARVGLASDGRLGVGLEARVADGMGFAAFEHVFAAPAGAWLAGRCRRTGGRVLVYAALGAPAVVAQRFPADEPAPRFAATRGQLLVLRALSELVAWSPPSTATSIGRCDAPRRADRLVDFAASATVAAILWRTDRGLCLRVHDVARHAELVLTCVAEAVVNGRAPGDWSPRAAAPPAASSSAKLLAMRSKNGDAVANGTTSSRFRLWLAAPARDDASEWAVGVVDSLLGVEWSWRAPRREAAPPAPVVVVPRPTPFADEEPLRRAPRRLGAPSNGHQLRRERKLLNGALAEANALAKRCVYPRRSNSRSRAPVPMPRQRAAALAAALDLPRESLSRPAAFASMLFLCRANPDDPCYGCFELSCHLHLSLEPDVLATFIRGVVERKRTASPAQTTGRRRRRRLPSLSLFDDPAGLRGDDDFSEVGAFSETADSDDNDDRSDEASDFDEEYDDADDDDDRLDVDGVPPREADPVPWPPDAKAAPATPDRAVATIVPLRRINRRSRPSFETRAAAAIPPLASLASDRHRRAALDALRAANHPDLAVQALLAERQTPDALVALGDMRRDALDDPRPRIFSEDACDHPVDLFDEAFAAALQHAMRADDLDTALAILRLRLPHFSWRDLHHLILDLLDDDPHSPSRTLIRTCFLEILDPGPPPGADPALTTSSYEAPSLLLQNSADSYGRARASSTCVVPGSPQFQGSSAAAAARSL</sequence>
<accession>A0AAD7XN58</accession>
<dbReference type="EMBL" id="JAQMWT010000391">
    <property type="protein sequence ID" value="KAJ8601980.1"/>
    <property type="molecule type" value="Genomic_DNA"/>
</dbReference>
<dbReference type="Proteomes" id="UP001230188">
    <property type="component" value="Unassembled WGS sequence"/>
</dbReference>
<evidence type="ECO:0000313" key="2">
    <source>
        <dbReference type="EMBL" id="KAJ8601980.1"/>
    </source>
</evidence>
<reference evidence="2" key="1">
    <citation type="submission" date="2023-01" db="EMBL/GenBank/DDBJ databases">
        <title>Metagenome sequencing of chrysophaentin producing Chrysophaeum taylorii.</title>
        <authorList>
            <person name="Davison J."/>
            <person name="Bewley C."/>
        </authorList>
    </citation>
    <scope>NUCLEOTIDE SEQUENCE</scope>
    <source>
        <strain evidence="2">NIES-1699</strain>
    </source>
</reference>
<protein>
    <submittedName>
        <fullName evidence="2">Uncharacterized protein</fullName>
    </submittedName>
</protein>
<feature type="compositionally biased region" description="Acidic residues" evidence="1">
    <location>
        <begin position="597"/>
        <end position="626"/>
    </location>
</feature>
<gene>
    <name evidence="2" type="ORF">CTAYLR_002712</name>
</gene>
<feature type="region of interest" description="Disordered" evidence="1">
    <location>
        <begin position="553"/>
        <end position="577"/>
    </location>
</feature>
<proteinExistence type="predicted"/>
<evidence type="ECO:0000313" key="3">
    <source>
        <dbReference type="Proteomes" id="UP001230188"/>
    </source>
</evidence>
<name>A0AAD7XN58_9STRA</name>
<organism evidence="2 3">
    <name type="scientific">Chrysophaeum taylorii</name>
    <dbReference type="NCBI Taxonomy" id="2483200"/>
    <lineage>
        <taxon>Eukaryota</taxon>
        <taxon>Sar</taxon>
        <taxon>Stramenopiles</taxon>
        <taxon>Ochrophyta</taxon>
        <taxon>Pelagophyceae</taxon>
        <taxon>Pelagomonadales</taxon>
        <taxon>Pelagomonadaceae</taxon>
        <taxon>Chrysophaeum</taxon>
    </lineage>
</organism>